<gene>
    <name evidence="1" type="ORF">BFW38_01985</name>
</gene>
<evidence type="ECO:0000313" key="2">
    <source>
        <dbReference type="Proteomes" id="UP000094291"/>
    </source>
</evidence>
<dbReference type="OrthoDB" id="6118988at2"/>
<evidence type="ECO:0008006" key="3">
    <source>
        <dbReference type="Google" id="ProtNLM"/>
    </source>
</evidence>
<dbReference type="Proteomes" id="UP000094291">
    <property type="component" value="Unassembled WGS sequence"/>
</dbReference>
<proteinExistence type="predicted"/>
<accession>A0A1E2V6M0</accession>
<dbReference type="EMBL" id="MDTQ01000001">
    <property type="protein sequence ID" value="ODC02496.1"/>
    <property type="molecule type" value="Genomic_DNA"/>
</dbReference>
<evidence type="ECO:0000313" key="1">
    <source>
        <dbReference type="EMBL" id="ODC02496.1"/>
    </source>
</evidence>
<reference evidence="1 2" key="1">
    <citation type="submission" date="2016-08" db="EMBL/GenBank/DDBJ databases">
        <authorList>
            <person name="Seilhamer J.J."/>
        </authorList>
    </citation>
    <scope>NUCLEOTIDE SEQUENCE [LARGE SCALE GENOMIC DNA]</scope>
    <source>
        <strain evidence="1 2">PH27A</strain>
    </source>
</reference>
<organism evidence="1 2">
    <name type="scientific">Terasakiispira papahanaumokuakeensis</name>
    <dbReference type="NCBI Taxonomy" id="197479"/>
    <lineage>
        <taxon>Bacteria</taxon>
        <taxon>Pseudomonadati</taxon>
        <taxon>Pseudomonadota</taxon>
        <taxon>Gammaproteobacteria</taxon>
        <taxon>Oceanospirillales</taxon>
        <taxon>Terasakiispira</taxon>
    </lineage>
</organism>
<keyword evidence="2" id="KW-1185">Reference proteome</keyword>
<protein>
    <recommendedName>
        <fullName evidence="3">Phasin domain-containing protein</fullName>
    </recommendedName>
</protein>
<name>A0A1E2V6M0_9GAMM</name>
<sequence>MWDKIWRDMQAQWQPLQELMSSPGMQQFSGFWTQQAQVMEKLGQQQINFMNDNMDRWTALQDTLKQKPEWSDWQTAQFEFVQDLQTRMGEHTVEMLKTLGEASNLETLKNAGEKGRTYNMPKAA</sequence>
<dbReference type="RefSeq" id="WP_068996881.1">
    <property type="nucleotide sequence ID" value="NZ_MDTQ01000001.1"/>
</dbReference>
<dbReference type="AlphaFoldDB" id="A0A1E2V6M0"/>
<comment type="caution">
    <text evidence="1">The sequence shown here is derived from an EMBL/GenBank/DDBJ whole genome shotgun (WGS) entry which is preliminary data.</text>
</comment>